<protein>
    <recommendedName>
        <fullName evidence="3">Chemokine interleukin-8-like domain-containing protein</fullName>
    </recommendedName>
</protein>
<dbReference type="OMA" id="QIPMDCC"/>
<keyword evidence="2" id="KW-0732">Signal</keyword>
<dbReference type="AlphaFoldDB" id="A0A3Q3WUK9"/>
<dbReference type="Proteomes" id="UP000261620">
    <property type="component" value="Unplaced"/>
</dbReference>
<dbReference type="GO" id="GO:0005615">
    <property type="term" value="C:extracellular space"/>
    <property type="evidence" value="ECO:0007669"/>
    <property type="project" value="UniProtKB-KW"/>
</dbReference>
<dbReference type="InterPro" id="IPR039809">
    <property type="entry name" value="Chemokine_b/g/d"/>
</dbReference>
<dbReference type="STRING" id="94237.ENSMMOP00000019048"/>
<dbReference type="InterPro" id="IPR001811">
    <property type="entry name" value="Chemokine_IL8-like_dom"/>
</dbReference>
<dbReference type="Gene3D" id="2.40.50.40">
    <property type="match status" value="1"/>
</dbReference>
<feature type="signal peptide" evidence="2">
    <location>
        <begin position="1"/>
        <end position="25"/>
    </location>
</feature>
<dbReference type="SMART" id="SM00199">
    <property type="entry name" value="SCY"/>
    <property type="match status" value="1"/>
</dbReference>
<dbReference type="PANTHER" id="PTHR12015:SF108">
    <property type="entry name" value="C-C MOTIF CHEMOKINE 20"/>
    <property type="match status" value="1"/>
</dbReference>
<reference evidence="4" key="1">
    <citation type="submission" date="2025-08" db="UniProtKB">
        <authorList>
            <consortium name="Ensembl"/>
        </authorList>
    </citation>
    <scope>IDENTIFICATION</scope>
</reference>
<keyword evidence="1" id="KW-0202">Cytokine</keyword>
<feature type="chain" id="PRO_5018588491" description="Chemokine interleukin-8-like domain-containing protein" evidence="2">
    <location>
        <begin position="26"/>
        <end position="119"/>
    </location>
</feature>
<dbReference type="GO" id="GO:0008009">
    <property type="term" value="F:chemokine activity"/>
    <property type="evidence" value="ECO:0007669"/>
    <property type="project" value="InterPro"/>
</dbReference>
<evidence type="ECO:0000313" key="4">
    <source>
        <dbReference type="Ensembl" id="ENSMMOP00000019048.1"/>
    </source>
</evidence>
<evidence type="ECO:0000256" key="1">
    <source>
        <dbReference type="ARBA" id="ARBA00022514"/>
    </source>
</evidence>
<dbReference type="GO" id="GO:0006955">
    <property type="term" value="P:immune response"/>
    <property type="evidence" value="ECO:0007669"/>
    <property type="project" value="InterPro"/>
</dbReference>
<dbReference type="PANTHER" id="PTHR12015">
    <property type="entry name" value="SMALL INDUCIBLE CYTOKINE A"/>
    <property type="match status" value="1"/>
</dbReference>
<proteinExistence type="predicted"/>
<accession>A0A3Q3WUK9</accession>
<sequence>MTRWGDAKLFLCILFITCCCTLTLAQIPMDCCLKVKNKIVEKHLVADYHRQISGQGCPRDAMILVTRRNMRLCVPGDELWVEEVLKHVDWLKNHCKKTNYKVAFDTLLLCSSKLLPILF</sequence>
<dbReference type="SUPFAM" id="SSF54117">
    <property type="entry name" value="Interleukin 8-like chemokines"/>
    <property type="match status" value="1"/>
</dbReference>
<evidence type="ECO:0000259" key="3">
    <source>
        <dbReference type="SMART" id="SM00199"/>
    </source>
</evidence>
<evidence type="ECO:0000313" key="5">
    <source>
        <dbReference type="Proteomes" id="UP000261620"/>
    </source>
</evidence>
<organism evidence="4 5">
    <name type="scientific">Mola mola</name>
    <name type="common">Ocean sunfish</name>
    <name type="synonym">Tetraodon mola</name>
    <dbReference type="NCBI Taxonomy" id="94237"/>
    <lineage>
        <taxon>Eukaryota</taxon>
        <taxon>Metazoa</taxon>
        <taxon>Chordata</taxon>
        <taxon>Craniata</taxon>
        <taxon>Vertebrata</taxon>
        <taxon>Euteleostomi</taxon>
        <taxon>Actinopterygii</taxon>
        <taxon>Neopterygii</taxon>
        <taxon>Teleostei</taxon>
        <taxon>Neoteleostei</taxon>
        <taxon>Acanthomorphata</taxon>
        <taxon>Eupercaria</taxon>
        <taxon>Tetraodontiformes</taxon>
        <taxon>Molidae</taxon>
        <taxon>Mola</taxon>
    </lineage>
</organism>
<dbReference type="Pfam" id="PF00048">
    <property type="entry name" value="IL8"/>
    <property type="match status" value="1"/>
</dbReference>
<evidence type="ECO:0000256" key="2">
    <source>
        <dbReference type="SAM" id="SignalP"/>
    </source>
</evidence>
<name>A0A3Q3WUK9_MOLML</name>
<reference evidence="4" key="2">
    <citation type="submission" date="2025-09" db="UniProtKB">
        <authorList>
            <consortium name="Ensembl"/>
        </authorList>
    </citation>
    <scope>IDENTIFICATION</scope>
</reference>
<dbReference type="Ensembl" id="ENSMMOT00000019363.1">
    <property type="protein sequence ID" value="ENSMMOP00000019048.1"/>
    <property type="gene ID" value="ENSMMOG00000014421.1"/>
</dbReference>
<feature type="domain" description="Chemokine interleukin-8-like" evidence="3">
    <location>
        <begin position="28"/>
        <end position="88"/>
    </location>
</feature>
<dbReference type="InterPro" id="IPR036048">
    <property type="entry name" value="Interleukin_8-like_sf"/>
</dbReference>
<keyword evidence="5" id="KW-1185">Reference proteome</keyword>